<dbReference type="SUPFAM" id="SSF53098">
    <property type="entry name" value="Ribonuclease H-like"/>
    <property type="match status" value="1"/>
</dbReference>
<dbReference type="PANTHER" id="PTHR47074">
    <property type="entry name" value="BNAC02G40300D PROTEIN"/>
    <property type="match status" value="1"/>
</dbReference>
<dbReference type="Proteomes" id="UP000583929">
    <property type="component" value="Unassembled WGS sequence"/>
</dbReference>
<keyword evidence="3" id="KW-1185">Reference proteome</keyword>
<protein>
    <recommendedName>
        <fullName evidence="1">RNase H type-1 domain-containing protein</fullName>
    </recommendedName>
</protein>
<accession>A0A7J6I017</accession>
<name>A0A7J6I017_CANSA</name>
<feature type="domain" description="RNase H type-1" evidence="1">
    <location>
        <begin position="133"/>
        <end position="237"/>
    </location>
</feature>
<dbReference type="InterPro" id="IPR052929">
    <property type="entry name" value="RNase_H-like_EbsB-rel"/>
</dbReference>
<dbReference type="InterPro" id="IPR044730">
    <property type="entry name" value="RNase_H-like_dom_plant"/>
</dbReference>
<comment type="caution">
    <text evidence="2">The sequence shown here is derived from an EMBL/GenBank/DDBJ whole genome shotgun (WGS) entry which is preliminary data.</text>
</comment>
<dbReference type="Pfam" id="PF13456">
    <property type="entry name" value="RVT_3"/>
    <property type="match status" value="1"/>
</dbReference>
<evidence type="ECO:0000313" key="3">
    <source>
        <dbReference type="Proteomes" id="UP000583929"/>
    </source>
</evidence>
<proteinExistence type="predicted"/>
<evidence type="ECO:0000259" key="1">
    <source>
        <dbReference type="Pfam" id="PF13456"/>
    </source>
</evidence>
<dbReference type="PANTHER" id="PTHR47074:SF48">
    <property type="entry name" value="POLYNUCLEOTIDYL TRANSFERASE, RIBONUCLEASE H-LIKE SUPERFAMILY PROTEIN"/>
    <property type="match status" value="1"/>
</dbReference>
<dbReference type="GO" id="GO:0004523">
    <property type="term" value="F:RNA-DNA hybrid ribonuclease activity"/>
    <property type="evidence" value="ECO:0007669"/>
    <property type="project" value="InterPro"/>
</dbReference>
<sequence length="260" mass="29175">MSLETTCDWCQEKEEDICHALWFCPKVLKIWKLAGFDTHNFIYMPKAPDVLFYLWGKLPKEDLIQFIGLSWLIWQRRNNFIFKHQAQEIHSWVRWALAKLDDYFVECKDSRQDKAVTAKPKWGPPPFDCVMINTDASLIADKMGCGLSAVLRDSVGELIVAETVFVPGIASIFLAEAAAVKLGVRLAQKWAVSKAIVAADCLSIINSLQSGSALNSDWGMLCRDILSLKHHFLSLKWWVPGPGSGRRPGFQSQSGSGSES</sequence>
<dbReference type="GO" id="GO:0003676">
    <property type="term" value="F:nucleic acid binding"/>
    <property type="evidence" value="ECO:0007669"/>
    <property type="project" value="InterPro"/>
</dbReference>
<dbReference type="EMBL" id="JAATIQ010000014">
    <property type="protein sequence ID" value="KAF4400892.1"/>
    <property type="molecule type" value="Genomic_DNA"/>
</dbReference>
<gene>
    <name evidence="2" type="ORF">G4B88_004435</name>
</gene>
<reference evidence="2 3" key="1">
    <citation type="journal article" date="2020" name="bioRxiv">
        <title>Sequence and annotation of 42 cannabis genomes reveals extensive copy number variation in cannabinoid synthesis and pathogen resistance genes.</title>
        <authorList>
            <person name="Mckernan K.J."/>
            <person name="Helbert Y."/>
            <person name="Kane L.T."/>
            <person name="Ebling H."/>
            <person name="Zhang L."/>
            <person name="Liu B."/>
            <person name="Eaton Z."/>
            <person name="Mclaughlin S."/>
            <person name="Kingan S."/>
            <person name="Baybayan P."/>
            <person name="Concepcion G."/>
            <person name="Jordan M."/>
            <person name="Riva A."/>
            <person name="Barbazuk W."/>
            <person name="Harkins T."/>
        </authorList>
    </citation>
    <scope>NUCLEOTIDE SEQUENCE [LARGE SCALE GENOMIC DNA]</scope>
    <source>
        <strain evidence="3">cv. Jamaican Lion 4</strain>
        <tissue evidence="2">Leaf</tissue>
    </source>
</reference>
<dbReference type="InterPro" id="IPR002156">
    <property type="entry name" value="RNaseH_domain"/>
</dbReference>
<dbReference type="CDD" id="cd06222">
    <property type="entry name" value="RNase_H_like"/>
    <property type="match status" value="1"/>
</dbReference>
<dbReference type="InterPro" id="IPR012337">
    <property type="entry name" value="RNaseH-like_sf"/>
</dbReference>
<dbReference type="Gene3D" id="3.30.420.10">
    <property type="entry name" value="Ribonuclease H-like superfamily/Ribonuclease H"/>
    <property type="match status" value="1"/>
</dbReference>
<dbReference type="AlphaFoldDB" id="A0A7J6I017"/>
<organism evidence="2 3">
    <name type="scientific">Cannabis sativa</name>
    <name type="common">Hemp</name>
    <name type="synonym">Marijuana</name>
    <dbReference type="NCBI Taxonomy" id="3483"/>
    <lineage>
        <taxon>Eukaryota</taxon>
        <taxon>Viridiplantae</taxon>
        <taxon>Streptophyta</taxon>
        <taxon>Embryophyta</taxon>
        <taxon>Tracheophyta</taxon>
        <taxon>Spermatophyta</taxon>
        <taxon>Magnoliopsida</taxon>
        <taxon>eudicotyledons</taxon>
        <taxon>Gunneridae</taxon>
        <taxon>Pentapetalae</taxon>
        <taxon>rosids</taxon>
        <taxon>fabids</taxon>
        <taxon>Rosales</taxon>
        <taxon>Cannabaceae</taxon>
        <taxon>Cannabis</taxon>
    </lineage>
</organism>
<dbReference type="InterPro" id="IPR036397">
    <property type="entry name" value="RNaseH_sf"/>
</dbReference>
<evidence type="ECO:0000313" key="2">
    <source>
        <dbReference type="EMBL" id="KAF4400892.1"/>
    </source>
</evidence>